<evidence type="ECO:0000256" key="4">
    <source>
        <dbReference type="ARBA" id="ARBA00023004"/>
    </source>
</evidence>
<dbReference type="InterPro" id="IPR023867">
    <property type="entry name" value="Sulphatase_maturase_rSAM"/>
</dbReference>
<dbReference type="InterPro" id="IPR007197">
    <property type="entry name" value="rSAM"/>
</dbReference>
<dbReference type="PROSITE" id="PS51918">
    <property type="entry name" value="RADICAL_SAM"/>
    <property type="match status" value="1"/>
</dbReference>
<dbReference type="SFLD" id="SFLDG01386">
    <property type="entry name" value="main_SPASM_domain-containing"/>
    <property type="match status" value="1"/>
</dbReference>
<dbReference type="SFLD" id="SFLDG01067">
    <property type="entry name" value="SPASM/twitch_domain_containing"/>
    <property type="match status" value="1"/>
</dbReference>
<keyword evidence="4" id="KW-0408">Iron</keyword>
<dbReference type="InterPro" id="IPR006638">
    <property type="entry name" value="Elp3/MiaA/NifB-like_rSAM"/>
</dbReference>
<dbReference type="InterPro" id="IPR013785">
    <property type="entry name" value="Aldolase_TIM"/>
</dbReference>
<dbReference type="CDD" id="cd01335">
    <property type="entry name" value="Radical_SAM"/>
    <property type="match status" value="1"/>
</dbReference>
<dbReference type="Gene3D" id="3.20.20.70">
    <property type="entry name" value="Aldolase class I"/>
    <property type="match status" value="1"/>
</dbReference>
<comment type="similarity">
    <text evidence="6">Belongs to the radical SAM superfamily. Anaerobic sulfatase-maturating enzyme family.</text>
</comment>
<dbReference type="SUPFAM" id="SSF102114">
    <property type="entry name" value="Radical SAM enzymes"/>
    <property type="match status" value="1"/>
</dbReference>
<name>A0ABY7TEG9_9SPHI</name>
<proteinExistence type="inferred from homology"/>
<evidence type="ECO:0000256" key="5">
    <source>
        <dbReference type="ARBA" id="ARBA00023014"/>
    </source>
</evidence>
<protein>
    <submittedName>
        <fullName evidence="8">Radical SAM protein</fullName>
    </submittedName>
</protein>
<dbReference type="RefSeq" id="WP_273632939.1">
    <property type="nucleotide sequence ID" value="NZ_CP117167.1"/>
</dbReference>
<dbReference type="InterPro" id="IPR023885">
    <property type="entry name" value="4Fe4S-binding_SPASM_dom"/>
</dbReference>
<dbReference type="SMART" id="SM00729">
    <property type="entry name" value="Elp3"/>
    <property type="match status" value="1"/>
</dbReference>
<dbReference type="SFLD" id="SFLDG01384">
    <property type="entry name" value="thioether_bond_formation_requi"/>
    <property type="match status" value="1"/>
</dbReference>
<dbReference type="SFLD" id="SFLDS00029">
    <property type="entry name" value="Radical_SAM"/>
    <property type="match status" value="1"/>
</dbReference>
<organism evidence="8 9">
    <name type="scientific">Mucilaginibacter jinjuensis</name>
    <dbReference type="NCBI Taxonomy" id="1176721"/>
    <lineage>
        <taxon>Bacteria</taxon>
        <taxon>Pseudomonadati</taxon>
        <taxon>Bacteroidota</taxon>
        <taxon>Sphingobacteriia</taxon>
        <taxon>Sphingobacteriales</taxon>
        <taxon>Sphingobacteriaceae</taxon>
        <taxon>Mucilaginibacter</taxon>
    </lineage>
</organism>
<accession>A0ABY7TEG9</accession>
<keyword evidence="5" id="KW-0411">Iron-sulfur</keyword>
<comment type="cofactor">
    <cofactor evidence="1">
        <name>[4Fe-4S] cluster</name>
        <dbReference type="ChEBI" id="CHEBI:49883"/>
    </cofactor>
</comment>
<dbReference type="InterPro" id="IPR058240">
    <property type="entry name" value="rSAM_sf"/>
</dbReference>
<feature type="domain" description="Radical SAM core" evidence="7">
    <location>
        <begin position="91"/>
        <end position="311"/>
    </location>
</feature>
<dbReference type="EMBL" id="CP117167">
    <property type="protein sequence ID" value="WCT14440.1"/>
    <property type="molecule type" value="Genomic_DNA"/>
</dbReference>
<keyword evidence="9" id="KW-1185">Reference proteome</keyword>
<dbReference type="Pfam" id="PF04055">
    <property type="entry name" value="Radical_SAM"/>
    <property type="match status" value="1"/>
</dbReference>
<evidence type="ECO:0000313" key="8">
    <source>
        <dbReference type="EMBL" id="WCT14440.1"/>
    </source>
</evidence>
<evidence type="ECO:0000256" key="6">
    <source>
        <dbReference type="ARBA" id="ARBA00023601"/>
    </source>
</evidence>
<dbReference type="NCBIfam" id="TIGR04085">
    <property type="entry name" value="rSAM_more_4Fe4S"/>
    <property type="match status" value="1"/>
</dbReference>
<evidence type="ECO:0000313" key="9">
    <source>
        <dbReference type="Proteomes" id="UP001216139"/>
    </source>
</evidence>
<evidence type="ECO:0000259" key="7">
    <source>
        <dbReference type="PROSITE" id="PS51918"/>
    </source>
</evidence>
<keyword evidence="3" id="KW-0479">Metal-binding</keyword>
<dbReference type="PANTHER" id="PTHR43273">
    <property type="entry name" value="ANAEROBIC SULFATASE-MATURATING ENZYME HOMOLOG ASLB-RELATED"/>
    <property type="match status" value="1"/>
</dbReference>
<dbReference type="PANTHER" id="PTHR43273:SF3">
    <property type="entry name" value="ANAEROBIC SULFATASE-MATURATING ENZYME HOMOLOG ASLB-RELATED"/>
    <property type="match status" value="1"/>
</dbReference>
<gene>
    <name evidence="8" type="ORF">PQO05_10900</name>
</gene>
<evidence type="ECO:0000256" key="3">
    <source>
        <dbReference type="ARBA" id="ARBA00022723"/>
    </source>
</evidence>
<evidence type="ECO:0000256" key="1">
    <source>
        <dbReference type="ARBA" id="ARBA00001966"/>
    </source>
</evidence>
<sequence length="440" mass="49495">MIPYKSPNLLFSNLDNGFYGVVNTFQPDSLRVINSKQKQLFDQIDGRLTVAELANKLIFEQDNLKLALDGFNASGLIRYQNQFPEPSAELATSTLNLWVHTTNKCNLSCNYCYISTLNETGGMSKAIQDKFLKKLVDTARVRRLTNIKLRLAGGEPLTQFAQWKSFILNAKNDLSEIGCTFGVSFITNLTILNDEMIEFCKAEDIGFGVSLDGLYSYHDNTRKLHSGKGTFETVDKNLNRLIENGIRVSTSTVVSNENMAGLAELTAYLIERDLPFRFSIVKGVDINRQQLTKNLLAAYKVMEDAINKGWDFSRKHKFCDLKPNELGTQTCSSGFSGGAVYVDGGIYYCHVQFGQKENATGTIADENIDLLSMIETGMHFEGMKSVDCQSCKYKYICTSGCPMYRIDGKDPNCGIYHEIIPLVYRLQAKEKLLRIINHYN</sequence>
<reference evidence="8 9" key="1">
    <citation type="submission" date="2023-02" db="EMBL/GenBank/DDBJ databases">
        <title>Genome sequence of Mucilaginibacter jinjuensis strain KACC 16571.</title>
        <authorList>
            <person name="Kim S."/>
            <person name="Heo J."/>
            <person name="Kwon S.-W."/>
        </authorList>
    </citation>
    <scope>NUCLEOTIDE SEQUENCE [LARGE SCALE GENOMIC DNA]</scope>
    <source>
        <strain evidence="8 9">KACC 16571</strain>
    </source>
</reference>
<dbReference type="Proteomes" id="UP001216139">
    <property type="component" value="Chromosome"/>
</dbReference>
<evidence type="ECO:0000256" key="2">
    <source>
        <dbReference type="ARBA" id="ARBA00022691"/>
    </source>
</evidence>
<keyword evidence="2" id="KW-0949">S-adenosyl-L-methionine</keyword>